<dbReference type="Pfam" id="PF00196">
    <property type="entry name" value="GerE"/>
    <property type="match status" value="1"/>
</dbReference>
<dbReference type="GO" id="GO:0006355">
    <property type="term" value="P:regulation of DNA-templated transcription"/>
    <property type="evidence" value="ECO:0007669"/>
    <property type="project" value="InterPro"/>
</dbReference>
<evidence type="ECO:0000256" key="2">
    <source>
        <dbReference type="PROSITE-ProRule" id="PRU00169"/>
    </source>
</evidence>
<dbReference type="PRINTS" id="PR00038">
    <property type="entry name" value="HTHLUXR"/>
</dbReference>
<keyword evidence="1" id="KW-0238">DNA-binding</keyword>
<sequence length="205" mass="21982">MGGGAVIRVLLGHRGALLRGALATVFATETDLDVVAVLEHADEVLLATARQQPDVLVLDAQLPGDLRVETVMRRAPLTAVLMLSDRDLPAASILGLIRQTPRVGLIATDTSPGELVTAIRGIASGQTVLDQELVLAALRADDNPLTDRERQVLRLVTTGATAQEVARKLCLSSGTVRNYLSRILTKTQARTRIEAVRKAERAGWI</sequence>
<reference evidence="5 6" key="1">
    <citation type="submission" date="2019-03" db="EMBL/GenBank/DDBJ databases">
        <title>Draft genome sequences of novel Actinobacteria.</title>
        <authorList>
            <person name="Sahin N."/>
            <person name="Ay H."/>
            <person name="Saygin H."/>
        </authorList>
    </citation>
    <scope>NUCLEOTIDE SEQUENCE [LARGE SCALE GENOMIC DNA]</scope>
    <source>
        <strain evidence="5 6">JCM 30547</strain>
    </source>
</reference>
<evidence type="ECO:0000313" key="5">
    <source>
        <dbReference type="EMBL" id="TDC32924.1"/>
    </source>
</evidence>
<keyword evidence="2" id="KW-0597">Phosphoprotein</keyword>
<dbReference type="InterPro" id="IPR016032">
    <property type="entry name" value="Sig_transdc_resp-reg_C-effctor"/>
</dbReference>
<dbReference type="Proteomes" id="UP000295075">
    <property type="component" value="Unassembled WGS sequence"/>
</dbReference>
<proteinExistence type="predicted"/>
<comment type="caution">
    <text evidence="5">The sequence shown here is derived from an EMBL/GenBank/DDBJ whole genome shotgun (WGS) entry which is preliminary data.</text>
</comment>
<dbReference type="PROSITE" id="PS50043">
    <property type="entry name" value="HTH_LUXR_2"/>
    <property type="match status" value="1"/>
</dbReference>
<organism evidence="5 6">
    <name type="scientific">Kribbella albertanoniae</name>
    <dbReference type="NCBI Taxonomy" id="1266829"/>
    <lineage>
        <taxon>Bacteria</taxon>
        <taxon>Bacillati</taxon>
        <taxon>Actinomycetota</taxon>
        <taxon>Actinomycetes</taxon>
        <taxon>Propionibacteriales</taxon>
        <taxon>Kribbellaceae</taxon>
        <taxon>Kribbella</taxon>
    </lineage>
</organism>
<dbReference type="InterPro" id="IPR001789">
    <property type="entry name" value="Sig_transdc_resp-reg_receiver"/>
</dbReference>
<evidence type="ECO:0000259" key="4">
    <source>
        <dbReference type="PROSITE" id="PS50110"/>
    </source>
</evidence>
<name>A0A4R4QBZ8_9ACTN</name>
<feature type="domain" description="Response regulatory" evidence="4">
    <location>
        <begin position="8"/>
        <end position="123"/>
    </location>
</feature>
<evidence type="ECO:0000256" key="1">
    <source>
        <dbReference type="ARBA" id="ARBA00023125"/>
    </source>
</evidence>
<dbReference type="Gene3D" id="3.40.50.2300">
    <property type="match status" value="1"/>
</dbReference>
<feature type="domain" description="HTH luxR-type" evidence="3">
    <location>
        <begin position="138"/>
        <end position="203"/>
    </location>
</feature>
<dbReference type="InterPro" id="IPR011006">
    <property type="entry name" value="CheY-like_superfamily"/>
</dbReference>
<dbReference type="SUPFAM" id="SSF46894">
    <property type="entry name" value="C-terminal effector domain of the bipartite response regulators"/>
    <property type="match status" value="1"/>
</dbReference>
<dbReference type="InterPro" id="IPR000792">
    <property type="entry name" value="Tscrpt_reg_LuxR_C"/>
</dbReference>
<dbReference type="PROSITE" id="PS50110">
    <property type="entry name" value="RESPONSE_REGULATORY"/>
    <property type="match status" value="1"/>
</dbReference>
<keyword evidence="6" id="KW-1185">Reference proteome</keyword>
<accession>A0A4R4QBZ8</accession>
<evidence type="ECO:0000313" key="6">
    <source>
        <dbReference type="Proteomes" id="UP000295075"/>
    </source>
</evidence>
<dbReference type="InterPro" id="IPR039420">
    <property type="entry name" value="WalR-like"/>
</dbReference>
<dbReference type="SMART" id="SM00421">
    <property type="entry name" value="HTH_LUXR"/>
    <property type="match status" value="1"/>
</dbReference>
<feature type="modified residue" description="4-aspartylphosphate" evidence="2">
    <location>
        <position position="59"/>
    </location>
</feature>
<evidence type="ECO:0000259" key="3">
    <source>
        <dbReference type="PROSITE" id="PS50043"/>
    </source>
</evidence>
<dbReference type="AlphaFoldDB" id="A0A4R4QBZ8"/>
<dbReference type="SUPFAM" id="SSF52172">
    <property type="entry name" value="CheY-like"/>
    <property type="match status" value="1"/>
</dbReference>
<dbReference type="EMBL" id="SMKA01000018">
    <property type="protein sequence ID" value="TDC32924.1"/>
    <property type="molecule type" value="Genomic_DNA"/>
</dbReference>
<dbReference type="OrthoDB" id="9808843at2"/>
<protein>
    <submittedName>
        <fullName evidence="5">Response regulator transcription factor</fullName>
    </submittedName>
</protein>
<gene>
    <name evidence="5" type="ORF">E1261_07300</name>
</gene>
<dbReference type="PANTHER" id="PTHR43214:SF42">
    <property type="entry name" value="TRANSCRIPTIONAL REGULATORY PROTEIN DESR"/>
    <property type="match status" value="1"/>
</dbReference>
<dbReference type="CDD" id="cd06170">
    <property type="entry name" value="LuxR_C_like"/>
    <property type="match status" value="1"/>
</dbReference>
<dbReference type="GO" id="GO:0000160">
    <property type="term" value="P:phosphorelay signal transduction system"/>
    <property type="evidence" value="ECO:0007669"/>
    <property type="project" value="InterPro"/>
</dbReference>
<dbReference type="PANTHER" id="PTHR43214">
    <property type="entry name" value="TWO-COMPONENT RESPONSE REGULATOR"/>
    <property type="match status" value="1"/>
</dbReference>
<dbReference type="PROSITE" id="PS00622">
    <property type="entry name" value="HTH_LUXR_1"/>
    <property type="match status" value="1"/>
</dbReference>
<dbReference type="GO" id="GO:0003677">
    <property type="term" value="F:DNA binding"/>
    <property type="evidence" value="ECO:0007669"/>
    <property type="project" value="UniProtKB-KW"/>
</dbReference>